<keyword evidence="2" id="KW-1185">Reference proteome</keyword>
<comment type="caution">
    <text evidence="1">The sequence shown here is derived from an EMBL/GenBank/DDBJ whole genome shotgun (WGS) entry which is preliminary data.</text>
</comment>
<evidence type="ECO:0000313" key="2">
    <source>
        <dbReference type="Proteomes" id="UP001065298"/>
    </source>
</evidence>
<dbReference type="EMBL" id="CM046504">
    <property type="protein sequence ID" value="KAI8679274.1"/>
    <property type="molecule type" value="Genomic_DNA"/>
</dbReference>
<sequence>MSSSQSPLKPHLSLALGLMKTGYQDEICYDRGRDENKTSFFAGPTFLLRKHNPDRSRPDLLHYWCVSPDFDFADVAAGLPDLEAIIDALHHSSHDILVTEADDARVDVWVEGGIENRAANQLLLKKITTLVILLEESLLLKLGAPCRWPRRVTPVGENGKAARYPGPQGDVVSSEYDSHVPRMAAMDPAAKDPAAKNNRDPELIDRKIAMIWSTRSLRELQRVLNPRGFAGSGFCLIVPKEPDIAHTLHNLERWGPKYMPKPSPIWFRFHHMQMTFEEALLRNWVEIIARIIELALADPGEYKKCLEAIFRIQQQDGVAWEQLMKHVLNLEHRIPYWQDQVARYGRGEVITGLSKNGLLPKRMGPFYSQPPRVWKDSGDLTDVDLR</sequence>
<dbReference type="Proteomes" id="UP001065298">
    <property type="component" value="Chromosome 2"/>
</dbReference>
<proteinExistence type="predicted"/>
<organism evidence="1 2">
    <name type="scientific">Fusarium keratoplasticum</name>
    <dbReference type="NCBI Taxonomy" id="1328300"/>
    <lineage>
        <taxon>Eukaryota</taxon>
        <taxon>Fungi</taxon>
        <taxon>Dikarya</taxon>
        <taxon>Ascomycota</taxon>
        <taxon>Pezizomycotina</taxon>
        <taxon>Sordariomycetes</taxon>
        <taxon>Hypocreomycetidae</taxon>
        <taxon>Hypocreales</taxon>
        <taxon>Nectriaceae</taxon>
        <taxon>Fusarium</taxon>
        <taxon>Fusarium solani species complex</taxon>
    </lineage>
</organism>
<evidence type="ECO:0000313" key="1">
    <source>
        <dbReference type="EMBL" id="KAI8679274.1"/>
    </source>
</evidence>
<reference evidence="1" key="1">
    <citation type="submission" date="2022-06" db="EMBL/GenBank/DDBJ databases">
        <title>Fusarium solani species complex genomes reveal bases of compartmentalisation and animal pathogenesis.</title>
        <authorList>
            <person name="Tsai I.J."/>
        </authorList>
    </citation>
    <scope>NUCLEOTIDE SEQUENCE</scope>
    <source>
        <strain evidence="1">Fu6.1</strain>
    </source>
</reference>
<gene>
    <name evidence="1" type="ORF">NCS57_00204900</name>
</gene>
<accession>A0ACC0R7M0</accession>
<name>A0ACC0R7M0_9HYPO</name>
<protein>
    <submittedName>
        <fullName evidence="1">Uncharacterized protein</fullName>
    </submittedName>
</protein>